<keyword evidence="1" id="KW-0808">Transferase</keyword>
<dbReference type="GO" id="GO:0016757">
    <property type="term" value="F:glycosyltransferase activity"/>
    <property type="evidence" value="ECO:0007669"/>
    <property type="project" value="InterPro"/>
</dbReference>
<dbReference type="RefSeq" id="WP_143103624.1">
    <property type="nucleotide sequence ID" value="NZ_BSSG01000009.1"/>
</dbReference>
<protein>
    <submittedName>
        <fullName evidence="1">Glycosyltransferase family 9 (Heptosyltransferase)</fullName>
    </submittedName>
</protein>
<dbReference type="Proteomes" id="UP000243950">
    <property type="component" value="Unassembled WGS sequence"/>
</dbReference>
<dbReference type="AlphaFoldDB" id="A0A1I1XX01"/>
<evidence type="ECO:0000313" key="2">
    <source>
        <dbReference type="Proteomes" id="UP000243950"/>
    </source>
</evidence>
<accession>A0A1I1XX01</accession>
<dbReference type="SUPFAM" id="SSF53756">
    <property type="entry name" value="UDP-Glycosyltransferase/glycogen phosphorylase"/>
    <property type="match status" value="1"/>
</dbReference>
<reference evidence="2" key="1">
    <citation type="submission" date="2016-10" db="EMBL/GenBank/DDBJ databases">
        <authorList>
            <person name="Varghese N."/>
            <person name="Submissions S."/>
        </authorList>
    </citation>
    <scope>NUCLEOTIDE SEQUENCE [LARGE SCALE GENOMIC DNA]</scope>
    <source>
        <strain evidence="2">JCM 2783</strain>
    </source>
</reference>
<dbReference type="Gene3D" id="3.40.50.2000">
    <property type="entry name" value="Glycogen Phosphorylase B"/>
    <property type="match status" value="1"/>
</dbReference>
<dbReference type="EMBL" id="FOMO01000009">
    <property type="protein sequence ID" value="SFE11739.1"/>
    <property type="molecule type" value="Genomic_DNA"/>
</dbReference>
<sequence length="319" mass="35395">MLENDSLIRPGMKVALVPCPALGDTTLFLWLAWRLQAAGAEVSLCSKGLLSLSHYLPGLTILDGHYDLPSLARSNDLVICALKRFDELSDSEPSNVAYLASKKFSSDHPLARREVLIRGNILPGGNNVICRDSRAGKTMTQWIDLYASEILGLDVAAAPAGFQLLPAVSEDAKRRIAIFPTSPDINKNYSALGFKRLADKLAAKGWVVEFVGTVPEQVALQSLYPNYIVHAFSDLKGLVDYLRSCSVVISNDSGGGHIASLLGLHTFTITRRREDFTWRPGFNSLNRVINPSITFKWLGRPIWRPFISHRRLIRELPKW</sequence>
<dbReference type="Pfam" id="PF01075">
    <property type="entry name" value="Glyco_transf_9"/>
    <property type="match status" value="1"/>
</dbReference>
<gene>
    <name evidence="1" type="ORF">SAMN05216372_10926</name>
</gene>
<evidence type="ECO:0000313" key="1">
    <source>
        <dbReference type="EMBL" id="SFE11739.1"/>
    </source>
</evidence>
<keyword evidence="2" id="KW-1185">Reference proteome</keyword>
<organism evidence="1 2">
    <name type="scientific">Pseudomonas straminea</name>
    <dbReference type="NCBI Taxonomy" id="47882"/>
    <lineage>
        <taxon>Bacteria</taxon>
        <taxon>Pseudomonadati</taxon>
        <taxon>Pseudomonadota</taxon>
        <taxon>Gammaproteobacteria</taxon>
        <taxon>Pseudomonadales</taxon>
        <taxon>Pseudomonadaceae</taxon>
        <taxon>Phytopseudomonas</taxon>
    </lineage>
</organism>
<proteinExistence type="predicted"/>
<name>A0A1I1XX01_PSEOC</name>
<dbReference type="InterPro" id="IPR002201">
    <property type="entry name" value="Glyco_trans_9"/>
</dbReference>